<reference evidence="2 6" key="2">
    <citation type="submission" date="2016-12" db="EMBL/GenBank/DDBJ databases">
        <title>Draft Genome Sequence of Mercury Resistant Pseudomonas DRA525.</title>
        <authorList>
            <person name="Drace K.M."/>
        </authorList>
    </citation>
    <scope>NUCLEOTIDE SEQUENCE [LARGE SCALE GENOMIC DNA]</scope>
    <source>
        <strain evidence="2 6">DRA525</strain>
    </source>
</reference>
<proteinExistence type="predicted"/>
<reference evidence="4" key="3">
    <citation type="submission" date="2020-10" db="EMBL/GenBank/DDBJ databases">
        <title>Genome sequences of Pseudomonas isolates.</title>
        <authorList>
            <person name="Wessels L."/>
            <person name="Reich F."/>
            <person name="Hammerl J."/>
        </authorList>
    </citation>
    <scope>NUCLEOTIDE SEQUENCE</scope>
    <source>
        <strain evidence="4">20-MO00640-0</strain>
    </source>
</reference>
<reference evidence="3 5" key="1">
    <citation type="submission" date="2015-10" db="EMBL/GenBank/DDBJ databases">
        <title>Pseudomonas putida clinical strains.</title>
        <authorList>
            <person name="Molina L."/>
            <person name="Udaondo Z."/>
        </authorList>
    </citation>
    <scope>NUCLEOTIDE SEQUENCE [LARGE SCALE GENOMIC DNA]</scope>
    <source>
        <strain evidence="3 5">HB13667</strain>
    </source>
</reference>
<dbReference type="EMBL" id="CP018743">
    <property type="protein sequence ID" value="APO84947.1"/>
    <property type="molecule type" value="Genomic_DNA"/>
</dbReference>
<dbReference type="AlphaFoldDB" id="A0A059V638"/>
<accession>A0A1L5PXP1</accession>
<evidence type="ECO:0000313" key="5">
    <source>
        <dbReference type="Proteomes" id="UP000050437"/>
    </source>
</evidence>
<dbReference type="GeneID" id="97170559"/>
<dbReference type="NCBIfam" id="TIGR02448">
    <property type="entry name" value="conserverd hypothetical protein"/>
    <property type="match status" value="1"/>
</dbReference>
<evidence type="ECO:0000313" key="4">
    <source>
        <dbReference type="EMBL" id="MBF8739251.1"/>
    </source>
</evidence>
<protein>
    <submittedName>
        <fullName evidence="4">DUF2388 domain-containing protein</fullName>
    </submittedName>
    <submittedName>
        <fullName evidence="2">Ribonucleotide reductase</fullName>
    </submittedName>
</protein>
<evidence type="ECO:0000313" key="6">
    <source>
        <dbReference type="Proteomes" id="UP000185146"/>
    </source>
</evidence>
<dbReference type="OrthoDB" id="6989968at2"/>
<dbReference type="EMBL" id="LKKS01000121">
    <property type="protein sequence ID" value="KPM60406.1"/>
    <property type="molecule type" value="Genomic_DNA"/>
</dbReference>
<dbReference type="InterPro" id="IPR012661">
    <property type="entry name" value="CHP02448"/>
</dbReference>
<feature type="chain" id="PRO_5009862904" evidence="1">
    <location>
        <begin position="23"/>
        <end position="104"/>
    </location>
</feature>
<dbReference type="PATRIC" id="fig|303.167.peg.5731"/>
<dbReference type="Pfam" id="PF09498">
    <property type="entry name" value="DUF2388"/>
    <property type="match status" value="1"/>
</dbReference>
<dbReference type="Proteomes" id="UP000050437">
    <property type="component" value="Unassembled WGS sequence"/>
</dbReference>
<gene>
    <name evidence="2" type="ORF">BL240_27265</name>
    <name evidence="3" type="ORF">HB13667_22510</name>
    <name evidence="4" type="ORF">IR015_27990</name>
</gene>
<keyword evidence="1" id="KW-0732">Signal</keyword>
<organism evidence="2 6">
    <name type="scientific">Pseudomonas putida</name>
    <name type="common">Arthrobacter siderocapsulatus</name>
    <dbReference type="NCBI Taxonomy" id="303"/>
    <lineage>
        <taxon>Bacteria</taxon>
        <taxon>Pseudomonadati</taxon>
        <taxon>Pseudomonadota</taxon>
        <taxon>Gammaproteobacteria</taxon>
        <taxon>Pseudomonadales</taxon>
        <taxon>Pseudomonadaceae</taxon>
        <taxon>Pseudomonas</taxon>
    </lineage>
</organism>
<feature type="signal peptide" evidence="1">
    <location>
        <begin position="1"/>
        <end position="22"/>
    </location>
</feature>
<dbReference type="EMBL" id="JADLKB010000072">
    <property type="protein sequence ID" value="MBF8739251.1"/>
    <property type="molecule type" value="Genomic_DNA"/>
</dbReference>
<evidence type="ECO:0000313" key="3">
    <source>
        <dbReference type="EMBL" id="KPM60406.1"/>
    </source>
</evidence>
<accession>A0A059V638</accession>
<dbReference type="Proteomes" id="UP000185146">
    <property type="component" value="Chromosome"/>
</dbReference>
<sequence length="104" mass="10776">MRFKTAIAAAALLSLPIGSAMADTFWRNVMTTGATTASSYLTSGDHKLVMAAQDDAGSFVASEGAIRGPFLEAAIRQARAENPGMQASDMELANAILAKNAVAE</sequence>
<evidence type="ECO:0000313" key="2">
    <source>
        <dbReference type="EMBL" id="APO84947.1"/>
    </source>
</evidence>
<name>A0A059V638_PSEPU</name>
<dbReference type="RefSeq" id="WP_003259356.1">
    <property type="nucleotide sequence ID" value="NZ_BSKK01000007.1"/>
</dbReference>
<evidence type="ECO:0000256" key="1">
    <source>
        <dbReference type="SAM" id="SignalP"/>
    </source>
</evidence>
<dbReference type="Proteomes" id="UP000639504">
    <property type="component" value="Unassembled WGS sequence"/>
</dbReference>
<dbReference type="KEGG" id="ppud:DW66_5437"/>